<accession>A0A071MEK1</accession>
<name>A0A071MEK1_9BURK</name>
<evidence type="ECO:0000313" key="1">
    <source>
        <dbReference type="EMBL" id="KEA59319.1"/>
    </source>
</evidence>
<protein>
    <submittedName>
        <fullName evidence="1">Uncharacterized protein</fullName>
    </submittedName>
</protein>
<proteinExistence type="predicted"/>
<dbReference type="AlphaFoldDB" id="A0A071MEK1"/>
<sequence length="94" mass="10908">MDFRGDRPTARDLFDLCLVIDREPASLIETAAFPVRHRDTFLRLLNEPRTFVRPRFDDIRTLGYTPSFDSCVELADAFLRKLPGGTPEPKSRRR</sequence>
<dbReference type="OrthoDB" id="9013441at2"/>
<comment type="caution">
    <text evidence="1">The sequence shown here is derived from an EMBL/GenBank/DDBJ whole genome shotgun (WGS) entry which is preliminary data.</text>
</comment>
<organism evidence="1">
    <name type="scientific">Burkholderia cenocepacia</name>
    <dbReference type="NCBI Taxonomy" id="95486"/>
    <lineage>
        <taxon>Bacteria</taxon>
        <taxon>Pseudomonadati</taxon>
        <taxon>Pseudomonadota</taxon>
        <taxon>Betaproteobacteria</taxon>
        <taxon>Burkholderiales</taxon>
        <taxon>Burkholderiaceae</taxon>
        <taxon>Burkholderia</taxon>
        <taxon>Burkholderia cepacia complex</taxon>
    </lineage>
</organism>
<reference evidence="1" key="1">
    <citation type="submission" date="2014-04" db="EMBL/GenBank/DDBJ databases">
        <title>In planta biocontrol of soil-borne Fusarium wilt of banana through a plant endophytic bacterium, Burkholderia cenocepacia 869T2.</title>
        <authorList>
            <person name="Ho Y.-N."/>
            <person name="Chiang H.-M."/>
            <person name="Chao C.-P."/>
            <person name="Su C.-C."/>
            <person name="Hsu H.-F."/>
            <person name="Guo C.-T."/>
            <person name="Hsieh J.-L."/>
            <person name="Huang C.-C."/>
        </authorList>
    </citation>
    <scope>NUCLEOTIDE SEQUENCE [LARGE SCALE GENOMIC DNA]</scope>
    <source>
        <strain evidence="1">869T2</strain>
    </source>
</reference>
<dbReference type="EMBL" id="JJOA01000010">
    <property type="protein sequence ID" value="KEA59319.1"/>
    <property type="molecule type" value="Genomic_DNA"/>
</dbReference>
<gene>
    <name evidence="1" type="ORF">DT99_11415</name>
</gene>